<keyword evidence="2" id="KW-1185">Reference proteome</keyword>
<protein>
    <submittedName>
        <fullName evidence="1">Uncharacterized protein</fullName>
    </submittedName>
</protein>
<organism evidence="1 2">
    <name type="scientific">Adiantum capillus-veneris</name>
    <name type="common">Maidenhair fern</name>
    <dbReference type="NCBI Taxonomy" id="13818"/>
    <lineage>
        <taxon>Eukaryota</taxon>
        <taxon>Viridiplantae</taxon>
        <taxon>Streptophyta</taxon>
        <taxon>Embryophyta</taxon>
        <taxon>Tracheophyta</taxon>
        <taxon>Polypodiopsida</taxon>
        <taxon>Polypodiidae</taxon>
        <taxon>Polypodiales</taxon>
        <taxon>Pteridineae</taxon>
        <taxon>Pteridaceae</taxon>
        <taxon>Vittarioideae</taxon>
        <taxon>Adiantum</taxon>
    </lineage>
</organism>
<evidence type="ECO:0000313" key="2">
    <source>
        <dbReference type="Proteomes" id="UP000886520"/>
    </source>
</evidence>
<dbReference type="AlphaFoldDB" id="A0A9D4V5Z4"/>
<proteinExistence type="predicted"/>
<dbReference type="Proteomes" id="UP000886520">
    <property type="component" value="Chromosome 5"/>
</dbReference>
<evidence type="ECO:0000313" key="1">
    <source>
        <dbReference type="EMBL" id="KAI5079542.1"/>
    </source>
</evidence>
<sequence>MTLKSKQVHTLFSRPCNVLESPHQFLHIHFGLREHSTQSVLQDLISTAVLCESRCWTLAGNGPCRRGPFTAGPVVGQLLESANHLQQVIGSIAR</sequence>
<accession>A0A9D4V5Z4</accession>
<reference evidence="1 2" key="1">
    <citation type="submission" date="2021-01" db="EMBL/GenBank/DDBJ databases">
        <title>Adiantum capillus-veneris genome.</title>
        <authorList>
            <person name="Fang Y."/>
            <person name="Liao Q."/>
        </authorList>
    </citation>
    <scope>NUCLEOTIDE SEQUENCE [LARGE SCALE GENOMIC DNA]</scope>
    <source>
        <strain evidence="1">H3</strain>
        <tissue evidence="1">Leaf</tissue>
    </source>
</reference>
<comment type="caution">
    <text evidence="1">The sequence shown here is derived from an EMBL/GenBank/DDBJ whole genome shotgun (WGS) entry which is preliminary data.</text>
</comment>
<dbReference type="EMBL" id="JABFUD020000005">
    <property type="protein sequence ID" value="KAI5079542.1"/>
    <property type="molecule type" value="Genomic_DNA"/>
</dbReference>
<name>A0A9D4V5Z4_ADICA</name>
<gene>
    <name evidence="1" type="ORF">GOP47_0005021</name>
</gene>